<dbReference type="Proteomes" id="UP000309016">
    <property type="component" value="Chromosome"/>
</dbReference>
<dbReference type="OrthoDB" id="9778595at2"/>
<keyword evidence="5 10" id="KW-0479">Metal-binding</keyword>
<dbReference type="GO" id="GO:0046872">
    <property type="term" value="F:metal ion binding"/>
    <property type="evidence" value="ECO:0007669"/>
    <property type="project" value="UniProtKB-UniRule"/>
</dbReference>
<dbReference type="InterPro" id="IPR024932">
    <property type="entry name" value="ApbE"/>
</dbReference>
<dbReference type="InterPro" id="IPR003374">
    <property type="entry name" value="ApbE-like_sf"/>
</dbReference>
<keyword evidence="6 10" id="KW-0274">FAD</keyword>
<dbReference type="PIRSF" id="PIRSF006268">
    <property type="entry name" value="ApbE"/>
    <property type="match status" value="1"/>
</dbReference>
<evidence type="ECO:0000256" key="9">
    <source>
        <dbReference type="ARBA" id="ARBA00048540"/>
    </source>
</evidence>
<evidence type="ECO:0000256" key="5">
    <source>
        <dbReference type="ARBA" id="ARBA00022723"/>
    </source>
</evidence>
<protein>
    <recommendedName>
        <fullName evidence="2 10">FAD:protein FMN transferase</fullName>
        <ecNumber evidence="1 10">2.7.1.180</ecNumber>
    </recommendedName>
    <alternativeName>
        <fullName evidence="8 10">Flavin transferase</fullName>
    </alternativeName>
</protein>
<evidence type="ECO:0000256" key="10">
    <source>
        <dbReference type="PIRNR" id="PIRNR006268"/>
    </source>
</evidence>
<dbReference type="AlphaFoldDB" id="A0A5B7X6T8"/>
<dbReference type="SUPFAM" id="SSF143631">
    <property type="entry name" value="ApbE-like"/>
    <property type="match status" value="1"/>
</dbReference>
<dbReference type="EMBL" id="CP040812">
    <property type="protein sequence ID" value="QCY70361.1"/>
    <property type="molecule type" value="Genomic_DNA"/>
</dbReference>
<keyword evidence="4 10" id="KW-0808">Transferase</keyword>
<dbReference type="PANTHER" id="PTHR30040">
    <property type="entry name" value="THIAMINE BIOSYNTHESIS LIPOPROTEIN APBE"/>
    <property type="match status" value="1"/>
</dbReference>
<sequence length="346" mass="38607">MLSITQAFWKSNNILFLISGLLFLSCSNPKTNEQVVTGEALGTTYQVKFFHEEEIPLKKGLDSVFEVINSSMSTYQNNSDISRINAGDSTVTVDEHFRKVFNDSRKIYRESKGHFDPTVGNLVNAYGFGPERGNKELSQFVIDSMMQYVGLNKIELTADGRIKKEHPEIYVDFNAIAKGYAVDVMGEFLDQNGIQDYLIELGGELLAKGINRKNDVPWTVGIDDPAQTSSQRILTAALRLEDRGMATSGNYRKFRIDSLTGLQYVHTINPLTGRSEKSDLLSATVLAPTCALADGYATAFMSLGFEGSLDMLERVEDIDVYFIYAGKENEMKVFTTPAFEEALLRD</sequence>
<feature type="binding site" evidence="11">
    <location>
        <position position="298"/>
    </location>
    <ligand>
        <name>Mg(2+)</name>
        <dbReference type="ChEBI" id="CHEBI:18420"/>
    </ligand>
</feature>
<evidence type="ECO:0000313" key="12">
    <source>
        <dbReference type="EMBL" id="QCY70361.1"/>
    </source>
</evidence>
<evidence type="ECO:0000256" key="2">
    <source>
        <dbReference type="ARBA" id="ARBA00016337"/>
    </source>
</evidence>
<accession>A0A5B7X6T8</accession>
<keyword evidence="3 10" id="KW-0285">Flavoprotein</keyword>
<evidence type="ECO:0000256" key="6">
    <source>
        <dbReference type="ARBA" id="ARBA00022827"/>
    </source>
</evidence>
<evidence type="ECO:0000256" key="8">
    <source>
        <dbReference type="ARBA" id="ARBA00031306"/>
    </source>
</evidence>
<evidence type="ECO:0000256" key="4">
    <source>
        <dbReference type="ARBA" id="ARBA00022679"/>
    </source>
</evidence>
<comment type="cofactor">
    <cofactor evidence="11">
        <name>Mg(2+)</name>
        <dbReference type="ChEBI" id="CHEBI:18420"/>
    </cofactor>
    <cofactor evidence="11">
        <name>Mn(2+)</name>
        <dbReference type="ChEBI" id="CHEBI:29035"/>
    </cofactor>
    <text evidence="11">Magnesium. Can also use manganese.</text>
</comment>
<dbReference type="EC" id="2.7.1.180" evidence="1 10"/>
<dbReference type="Gene3D" id="3.10.520.10">
    <property type="entry name" value="ApbE-like domains"/>
    <property type="match status" value="1"/>
</dbReference>
<reference evidence="12 13" key="1">
    <citation type="submission" date="2019-06" db="EMBL/GenBank/DDBJ databases">
        <title>Complete genome sequence of Antarcticibacterium flavum KCTC 52984T from an Antarctic marine sediment.</title>
        <authorList>
            <person name="Lee Y.M."/>
            <person name="Shin S.C."/>
        </authorList>
    </citation>
    <scope>NUCLEOTIDE SEQUENCE [LARGE SCALE GENOMIC DNA]</scope>
    <source>
        <strain evidence="12 13">KCTC 52984</strain>
    </source>
</reference>
<evidence type="ECO:0000256" key="7">
    <source>
        <dbReference type="ARBA" id="ARBA00022842"/>
    </source>
</evidence>
<comment type="catalytic activity">
    <reaction evidence="9 10">
        <text>L-threonyl-[protein] + FAD = FMN-L-threonyl-[protein] + AMP + H(+)</text>
        <dbReference type="Rhea" id="RHEA:36847"/>
        <dbReference type="Rhea" id="RHEA-COMP:11060"/>
        <dbReference type="Rhea" id="RHEA-COMP:11061"/>
        <dbReference type="ChEBI" id="CHEBI:15378"/>
        <dbReference type="ChEBI" id="CHEBI:30013"/>
        <dbReference type="ChEBI" id="CHEBI:57692"/>
        <dbReference type="ChEBI" id="CHEBI:74257"/>
        <dbReference type="ChEBI" id="CHEBI:456215"/>
        <dbReference type="EC" id="2.7.1.180"/>
    </reaction>
</comment>
<organism evidence="12 13">
    <name type="scientific">Antarcticibacterium flavum</name>
    <dbReference type="NCBI Taxonomy" id="2058175"/>
    <lineage>
        <taxon>Bacteria</taxon>
        <taxon>Pseudomonadati</taxon>
        <taxon>Bacteroidota</taxon>
        <taxon>Flavobacteriia</taxon>
        <taxon>Flavobacteriales</taxon>
        <taxon>Flavobacteriaceae</taxon>
        <taxon>Antarcticibacterium</taxon>
    </lineage>
</organism>
<evidence type="ECO:0000256" key="3">
    <source>
        <dbReference type="ARBA" id="ARBA00022630"/>
    </source>
</evidence>
<dbReference type="PANTHER" id="PTHR30040:SF2">
    <property type="entry name" value="FAD:PROTEIN FMN TRANSFERASE"/>
    <property type="match status" value="1"/>
</dbReference>
<dbReference type="Pfam" id="PF02424">
    <property type="entry name" value="ApbE"/>
    <property type="match status" value="1"/>
</dbReference>
<comment type="similarity">
    <text evidence="10">Belongs to the ApbE family.</text>
</comment>
<feature type="binding site" evidence="11">
    <location>
        <position position="175"/>
    </location>
    <ligand>
        <name>Mg(2+)</name>
        <dbReference type="ChEBI" id="CHEBI:18420"/>
    </ligand>
</feature>
<keyword evidence="13" id="KW-1185">Reference proteome</keyword>
<proteinExistence type="inferred from homology"/>
<name>A0A5B7X6T8_9FLAO</name>
<evidence type="ECO:0000256" key="11">
    <source>
        <dbReference type="PIRSR" id="PIRSR006268-2"/>
    </source>
</evidence>
<dbReference type="KEGG" id="afla:FHG64_13625"/>
<dbReference type="RefSeq" id="WP_139066920.1">
    <property type="nucleotide sequence ID" value="NZ_CP040812.1"/>
</dbReference>
<evidence type="ECO:0000256" key="1">
    <source>
        <dbReference type="ARBA" id="ARBA00011955"/>
    </source>
</evidence>
<keyword evidence="7 10" id="KW-0460">Magnesium</keyword>
<dbReference type="GO" id="GO:0016740">
    <property type="term" value="F:transferase activity"/>
    <property type="evidence" value="ECO:0007669"/>
    <property type="project" value="UniProtKB-UniRule"/>
</dbReference>
<evidence type="ECO:0000313" key="13">
    <source>
        <dbReference type="Proteomes" id="UP000309016"/>
    </source>
</evidence>
<gene>
    <name evidence="12" type="ORF">FHG64_13625</name>
</gene>
<feature type="binding site" evidence="11">
    <location>
        <position position="294"/>
    </location>
    <ligand>
        <name>Mg(2+)</name>
        <dbReference type="ChEBI" id="CHEBI:18420"/>
    </ligand>
</feature>